<keyword evidence="2" id="KW-0812">Transmembrane</keyword>
<dbReference type="GO" id="GO:0019391">
    <property type="term" value="P:glucuronoside catabolic process"/>
    <property type="evidence" value="ECO:0007669"/>
    <property type="project" value="TreeGrafter"/>
</dbReference>
<dbReference type="GO" id="GO:0030246">
    <property type="term" value="F:carbohydrate binding"/>
    <property type="evidence" value="ECO:0007669"/>
    <property type="project" value="TreeGrafter"/>
</dbReference>
<keyword evidence="2" id="KW-0472">Membrane</keyword>
<dbReference type="GO" id="GO:0004566">
    <property type="term" value="F:beta-glucuronidase activity"/>
    <property type="evidence" value="ECO:0007669"/>
    <property type="project" value="TreeGrafter"/>
</dbReference>
<dbReference type="STRING" id="7395.A0A1A9V8N4"/>
<accession>A0A1A9V8N4</accession>
<protein>
    <submittedName>
        <fullName evidence="3">Uncharacterized protein</fullName>
    </submittedName>
</protein>
<evidence type="ECO:0000313" key="3">
    <source>
        <dbReference type="EnsemblMetazoa" id="GAUT029391-PA"/>
    </source>
</evidence>
<evidence type="ECO:0000256" key="1">
    <source>
        <dbReference type="ARBA" id="ARBA00007401"/>
    </source>
</evidence>
<reference evidence="3" key="1">
    <citation type="submission" date="2020-05" db="UniProtKB">
        <authorList>
            <consortium name="EnsemblMetazoa"/>
        </authorList>
    </citation>
    <scope>IDENTIFICATION</scope>
    <source>
        <strain evidence="3">TTRI</strain>
    </source>
</reference>
<dbReference type="VEuPathDB" id="VectorBase:GAUT029391"/>
<dbReference type="AlphaFoldDB" id="A0A1A9V8N4"/>
<feature type="transmembrane region" description="Helical" evidence="2">
    <location>
        <begin position="43"/>
        <end position="64"/>
    </location>
</feature>
<keyword evidence="4" id="KW-1185">Reference proteome</keyword>
<organism evidence="3 4">
    <name type="scientific">Glossina austeni</name>
    <name type="common">Savannah tsetse fly</name>
    <dbReference type="NCBI Taxonomy" id="7395"/>
    <lineage>
        <taxon>Eukaryota</taxon>
        <taxon>Metazoa</taxon>
        <taxon>Ecdysozoa</taxon>
        <taxon>Arthropoda</taxon>
        <taxon>Hexapoda</taxon>
        <taxon>Insecta</taxon>
        <taxon>Pterygota</taxon>
        <taxon>Neoptera</taxon>
        <taxon>Endopterygota</taxon>
        <taxon>Diptera</taxon>
        <taxon>Brachycera</taxon>
        <taxon>Muscomorpha</taxon>
        <taxon>Hippoboscoidea</taxon>
        <taxon>Glossinidae</taxon>
        <taxon>Glossina</taxon>
    </lineage>
</organism>
<dbReference type="PANTHER" id="PTHR10066">
    <property type="entry name" value="BETA-GLUCURONIDASE"/>
    <property type="match status" value="1"/>
</dbReference>
<comment type="similarity">
    <text evidence="1">Belongs to the glycosyl hydrolase 2 family.</text>
</comment>
<dbReference type="Proteomes" id="UP000078200">
    <property type="component" value="Unassembled WGS sequence"/>
</dbReference>
<dbReference type="EnsemblMetazoa" id="GAUT029391-RA">
    <property type="protein sequence ID" value="GAUT029391-PA"/>
    <property type="gene ID" value="GAUT029391"/>
</dbReference>
<dbReference type="InterPro" id="IPR008979">
    <property type="entry name" value="Galactose-bd-like_sf"/>
</dbReference>
<dbReference type="Gene3D" id="2.60.120.260">
    <property type="entry name" value="Galactose-binding domain-like"/>
    <property type="match status" value="1"/>
</dbReference>
<evidence type="ECO:0000256" key="2">
    <source>
        <dbReference type="SAM" id="Phobius"/>
    </source>
</evidence>
<name>A0A1A9V8N4_GLOAU</name>
<dbReference type="GO" id="GO:0005975">
    <property type="term" value="P:carbohydrate metabolic process"/>
    <property type="evidence" value="ECO:0007669"/>
    <property type="project" value="InterPro"/>
</dbReference>
<dbReference type="SUPFAM" id="SSF49785">
    <property type="entry name" value="Galactose-binding domain-like"/>
    <property type="match status" value="1"/>
</dbReference>
<dbReference type="PANTHER" id="PTHR10066:SF67">
    <property type="entry name" value="BETA-GLUCURONIDASE"/>
    <property type="match status" value="1"/>
</dbReference>
<dbReference type="GO" id="GO:0005615">
    <property type="term" value="C:extracellular space"/>
    <property type="evidence" value="ECO:0007669"/>
    <property type="project" value="TreeGrafter"/>
</dbReference>
<evidence type="ECO:0000313" key="4">
    <source>
        <dbReference type="Proteomes" id="UP000078200"/>
    </source>
</evidence>
<proteinExistence type="inferred from homology"/>
<sequence length="195" mass="22862">MFTLHKNIGPEEIKSIQNLISIIQHDANTRKIYKCTVQCFKTFIVIVMIFIVYCVFCALVLVLLNTDIERTTGMLYPRESETREVASLDGLWNFVKSDIRNPTQGMRDKWYLDDLSRVRKTIPMPVPASYNDITTEHAIRDHVGTVWYDRKFFVPMSWLKNQRVWLRFGSVHYEAFVVSNVPANYPELFDEKQCA</sequence>
<keyword evidence="2" id="KW-1133">Transmembrane helix</keyword>